<dbReference type="GO" id="GO:0016810">
    <property type="term" value="F:hydrolase activity, acting on carbon-nitrogen (but not peptide) bonds"/>
    <property type="evidence" value="ECO:0007669"/>
    <property type="project" value="InterPro"/>
</dbReference>
<proteinExistence type="predicted"/>
<keyword evidence="3" id="KW-1185">Reference proteome</keyword>
<dbReference type="OrthoDB" id="8597776at2"/>
<name>A0A4V0Z3J0_9BURK</name>
<dbReference type="Proteomes" id="UP000290637">
    <property type="component" value="Chromosome"/>
</dbReference>
<evidence type="ECO:0000313" key="3">
    <source>
        <dbReference type="Proteomes" id="UP000290637"/>
    </source>
</evidence>
<feature type="domain" description="NodB homology" evidence="1">
    <location>
        <begin position="46"/>
        <end position="170"/>
    </location>
</feature>
<evidence type="ECO:0000259" key="1">
    <source>
        <dbReference type="Pfam" id="PF01522"/>
    </source>
</evidence>
<dbReference type="EMBL" id="CP035913">
    <property type="protein sequence ID" value="QBE63613.1"/>
    <property type="molecule type" value="Genomic_DNA"/>
</dbReference>
<dbReference type="InterPro" id="IPR011330">
    <property type="entry name" value="Glyco_hydro/deAcase_b/a-brl"/>
</dbReference>
<dbReference type="Pfam" id="PF01522">
    <property type="entry name" value="Polysacc_deac_1"/>
    <property type="match status" value="1"/>
</dbReference>
<evidence type="ECO:0000313" key="2">
    <source>
        <dbReference type="EMBL" id="QBE63613.1"/>
    </source>
</evidence>
<organism evidence="2 3">
    <name type="scientific">Pseudoduganella lutea</name>
    <dbReference type="NCBI Taxonomy" id="321985"/>
    <lineage>
        <taxon>Bacteria</taxon>
        <taxon>Pseudomonadati</taxon>
        <taxon>Pseudomonadota</taxon>
        <taxon>Betaproteobacteria</taxon>
        <taxon>Burkholderiales</taxon>
        <taxon>Oxalobacteraceae</taxon>
        <taxon>Telluria group</taxon>
        <taxon>Pseudoduganella</taxon>
    </lineage>
</organism>
<dbReference type="RefSeq" id="WP_130186734.1">
    <property type="nucleotide sequence ID" value="NZ_CP035913.1"/>
</dbReference>
<accession>A0A4V0Z3J0</accession>
<reference evidence="2 3" key="1">
    <citation type="submission" date="2019-02" db="EMBL/GenBank/DDBJ databases">
        <title>Draft Genome Sequences of Six Type Strains of the Genus Massilia.</title>
        <authorList>
            <person name="Miess H."/>
            <person name="Frediansyhah A."/>
            <person name="Gross H."/>
        </authorList>
    </citation>
    <scope>NUCLEOTIDE SEQUENCE [LARGE SCALE GENOMIC DNA]</scope>
    <source>
        <strain evidence="2 3">DSM 17473</strain>
    </source>
</reference>
<sequence length="344" mass="39039">MRTRVCISIDTEFSIGGAFTNPGRQPVAEPMVWCEVGGRSQGLGFLLDQFERHRIPATFFVEAAHRYYFQEHDPMGAIARRIVAGGHEVQLHTHPCWAVFQHADWPERVRREPLQDEFFGRAEEDTVQLLRQGQQTFADWGVPAPTVFRPGNMQHDDTLFAALARCGIPYSSCVGLAVFDSNDPRYRLYSGAHHRHGVLEMPVLTFQDWQLGGRRHLKTLTIAGTSFDETRLLLERAHAQQIPLVVLLTHPFEYVQRRDDHMLAARGNALHQDRLARLCRYLDGNRDRFLPTGMGEAGSALQSTPDERNLLLQGSGWKSIRRLAEQAVYDRYGSWALSRQGAPA</sequence>
<dbReference type="AlphaFoldDB" id="A0A4V0Z3J0"/>
<protein>
    <submittedName>
        <fullName evidence="2">Polysaccharide deacetylase</fullName>
    </submittedName>
</protein>
<gene>
    <name evidence="2" type="ORF">EWM63_12040</name>
</gene>
<dbReference type="GO" id="GO:0005975">
    <property type="term" value="P:carbohydrate metabolic process"/>
    <property type="evidence" value="ECO:0007669"/>
    <property type="project" value="InterPro"/>
</dbReference>
<dbReference type="Gene3D" id="3.20.20.370">
    <property type="entry name" value="Glycoside hydrolase/deacetylase"/>
    <property type="match status" value="1"/>
</dbReference>
<dbReference type="SUPFAM" id="SSF88713">
    <property type="entry name" value="Glycoside hydrolase/deacetylase"/>
    <property type="match status" value="1"/>
</dbReference>
<dbReference type="InterPro" id="IPR002509">
    <property type="entry name" value="NODB_dom"/>
</dbReference>
<dbReference type="KEGG" id="plue:EWM63_12040"/>